<dbReference type="RefSeq" id="WP_305752990.1">
    <property type="nucleotide sequence ID" value="NZ_JAPCKK010000001.1"/>
</dbReference>
<name>A0ABT9FKV1_9BACL</name>
<evidence type="ECO:0000313" key="2">
    <source>
        <dbReference type="EMBL" id="MDP4095359.1"/>
    </source>
</evidence>
<accession>A0ABT9FKV1</accession>
<keyword evidence="1" id="KW-0472">Membrane</keyword>
<reference evidence="2 3" key="1">
    <citation type="submission" date="2022-10" db="EMBL/GenBank/DDBJ databases">
        <title>Paenibacillus description and whole genome data of maize root bacterial community.</title>
        <authorList>
            <person name="Marton D."/>
            <person name="Farkas M."/>
            <person name="Cserhati M."/>
        </authorList>
    </citation>
    <scope>NUCLEOTIDE SEQUENCE [LARGE SCALE GENOMIC DNA]</scope>
    <source>
        <strain evidence="2 3">P96</strain>
    </source>
</reference>
<gene>
    <name evidence="2" type="ORF">OIN60_00945</name>
</gene>
<keyword evidence="1" id="KW-0812">Transmembrane</keyword>
<comment type="caution">
    <text evidence="2">The sequence shown here is derived from an EMBL/GenBank/DDBJ whole genome shotgun (WGS) entry which is preliminary data.</text>
</comment>
<protein>
    <submittedName>
        <fullName evidence="2">Uncharacterized protein</fullName>
    </submittedName>
</protein>
<dbReference type="Proteomes" id="UP001241848">
    <property type="component" value="Unassembled WGS sequence"/>
</dbReference>
<feature type="transmembrane region" description="Helical" evidence="1">
    <location>
        <begin position="26"/>
        <end position="49"/>
    </location>
</feature>
<evidence type="ECO:0000313" key="3">
    <source>
        <dbReference type="Proteomes" id="UP001241848"/>
    </source>
</evidence>
<proteinExistence type="predicted"/>
<evidence type="ECO:0000256" key="1">
    <source>
        <dbReference type="SAM" id="Phobius"/>
    </source>
</evidence>
<organism evidence="2 3">
    <name type="scientific">Paenibacillus zeirhizosphaerae</name>
    <dbReference type="NCBI Taxonomy" id="2987519"/>
    <lineage>
        <taxon>Bacteria</taxon>
        <taxon>Bacillati</taxon>
        <taxon>Bacillota</taxon>
        <taxon>Bacilli</taxon>
        <taxon>Bacillales</taxon>
        <taxon>Paenibacillaceae</taxon>
        <taxon>Paenibacillus</taxon>
    </lineage>
</organism>
<dbReference type="EMBL" id="JAPCKK010000001">
    <property type="protein sequence ID" value="MDP4095359.1"/>
    <property type="molecule type" value="Genomic_DNA"/>
</dbReference>
<keyword evidence="1" id="KW-1133">Transmembrane helix</keyword>
<keyword evidence="3" id="KW-1185">Reference proteome</keyword>
<sequence>MEIARFVSEVLTIMAVQNVGTTLPDLFVIGAVMLMLTCGSLIVALLSYAREGEGTNG</sequence>